<dbReference type="InterPro" id="IPR041913">
    <property type="entry name" value="POLD3_sf"/>
</dbReference>
<dbReference type="GO" id="GO:0006271">
    <property type="term" value="P:DNA strand elongation involved in DNA replication"/>
    <property type="evidence" value="ECO:0007669"/>
    <property type="project" value="TreeGrafter"/>
</dbReference>
<feature type="compositionally biased region" description="Low complexity" evidence="5">
    <location>
        <begin position="160"/>
        <end position="170"/>
    </location>
</feature>
<dbReference type="AlphaFoldDB" id="A0A2N1JDQ3"/>
<accession>A0A2N1JDQ3</accession>
<evidence type="ECO:0000256" key="2">
    <source>
        <dbReference type="ARBA" id="ARBA00017589"/>
    </source>
</evidence>
<reference evidence="6 7" key="1">
    <citation type="submission" date="2017-10" db="EMBL/GenBank/DDBJ databases">
        <title>A novel species of cold-tolerant Malassezia isolated from bats.</title>
        <authorList>
            <person name="Lorch J.M."/>
            <person name="Palmer J.M."/>
            <person name="Vanderwolf K.J."/>
            <person name="Schmidt K.Z."/>
            <person name="Verant M.L."/>
            <person name="Weller T.J."/>
            <person name="Blehert D.S."/>
        </authorList>
    </citation>
    <scope>NUCLEOTIDE SEQUENCE [LARGE SCALE GENOMIC DNA]</scope>
    <source>
        <strain evidence="6 7">NWHC:44797-103</strain>
    </source>
</reference>
<evidence type="ECO:0000256" key="4">
    <source>
        <dbReference type="ARBA" id="ARBA00023242"/>
    </source>
</evidence>
<dbReference type="InterPro" id="IPR019038">
    <property type="entry name" value="POLD3"/>
</dbReference>
<dbReference type="Pfam" id="PF09507">
    <property type="entry name" value="CDC27"/>
    <property type="match status" value="1"/>
</dbReference>
<keyword evidence="4" id="KW-0539">Nucleus</keyword>
<dbReference type="GO" id="GO:0006297">
    <property type="term" value="P:nucleotide-excision repair, DNA gap filling"/>
    <property type="evidence" value="ECO:0007669"/>
    <property type="project" value="TreeGrafter"/>
</dbReference>
<feature type="region of interest" description="Disordered" evidence="5">
    <location>
        <begin position="155"/>
        <end position="184"/>
    </location>
</feature>
<feature type="region of interest" description="Disordered" evidence="5">
    <location>
        <begin position="200"/>
        <end position="239"/>
    </location>
</feature>
<comment type="subcellular location">
    <subcellularLocation>
        <location evidence="1">Nucleus</location>
    </subcellularLocation>
</comment>
<dbReference type="OrthoDB" id="514823at2759"/>
<keyword evidence="3" id="KW-0235">DNA replication</keyword>
<dbReference type="GO" id="GO:0043625">
    <property type="term" value="C:delta DNA polymerase complex"/>
    <property type="evidence" value="ECO:0007669"/>
    <property type="project" value="InterPro"/>
</dbReference>
<proteinExistence type="predicted"/>
<evidence type="ECO:0000256" key="5">
    <source>
        <dbReference type="SAM" id="MobiDB-lite"/>
    </source>
</evidence>
<evidence type="ECO:0000256" key="3">
    <source>
        <dbReference type="ARBA" id="ARBA00022705"/>
    </source>
</evidence>
<feature type="compositionally biased region" description="Polar residues" evidence="5">
    <location>
        <begin position="230"/>
        <end position="239"/>
    </location>
</feature>
<keyword evidence="7" id="KW-1185">Reference proteome</keyword>
<dbReference type="PANTHER" id="PTHR17598">
    <property type="entry name" value="DNA POLYMERASE DELTA SUBUNIT 3"/>
    <property type="match status" value="1"/>
</dbReference>
<feature type="compositionally biased region" description="Acidic residues" evidence="5">
    <location>
        <begin position="200"/>
        <end position="212"/>
    </location>
</feature>
<feature type="compositionally biased region" description="Basic residues" evidence="5">
    <location>
        <begin position="175"/>
        <end position="184"/>
    </location>
</feature>
<dbReference type="PANTHER" id="PTHR17598:SF13">
    <property type="entry name" value="DNA POLYMERASE DELTA SUBUNIT 3"/>
    <property type="match status" value="1"/>
</dbReference>
<dbReference type="EMBL" id="KZ454989">
    <property type="protein sequence ID" value="PKI84656.1"/>
    <property type="molecule type" value="Genomic_DNA"/>
</dbReference>
<evidence type="ECO:0000313" key="6">
    <source>
        <dbReference type="EMBL" id="PKI84656.1"/>
    </source>
</evidence>
<dbReference type="STRING" id="2020962.A0A2N1JDQ3"/>
<name>A0A2N1JDQ3_9BASI</name>
<dbReference type="GO" id="GO:1904161">
    <property type="term" value="P:DNA synthesis involved in UV-damage excision repair"/>
    <property type="evidence" value="ECO:0007669"/>
    <property type="project" value="TreeGrafter"/>
</dbReference>
<dbReference type="Gene3D" id="3.90.1030.20">
    <property type="entry name" value="DNA polymerase delta, p66 (Cdc27) subunit, wHTH domain"/>
    <property type="match status" value="1"/>
</dbReference>
<protein>
    <recommendedName>
        <fullName evidence="2">DNA polymerase delta subunit 3</fullName>
    </recommendedName>
</protein>
<organism evidence="6 7">
    <name type="scientific">Malassezia vespertilionis</name>
    <dbReference type="NCBI Taxonomy" id="2020962"/>
    <lineage>
        <taxon>Eukaryota</taxon>
        <taxon>Fungi</taxon>
        <taxon>Dikarya</taxon>
        <taxon>Basidiomycota</taxon>
        <taxon>Ustilaginomycotina</taxon>
        <taxon>Malasseziomycetes</taxon>
        <taxon>Malasseziales</taxon>
        <taxon>Malasseziaceae</taxon>
        <taxon>Malassezia</taxon>
    </lineage>
</organism>
<sequence length="239" mass="26253">MAERDFLVARVLHDKGAVTYKILSRALGIHVDAARSALQTFYDQHTTLYAIYMVTGRSADTECIELVGKDALDACLAKYTNAQYQMYAVQPHAKYDAPLLASAVKQVMYEPDAPQRHNGTLGILTNTRIVQRNGPPGAAPCRVVSASVPSVLETPRTEQAASAPAPAPKAQGTGRVRKKRKVVRKVKVKNERGYTVTQDVEEYESYSEDELAESDKAASKPKPKKAQPSLTSFFAKQQK</sequence>
<gene>
    <name evidence="6" type="ORF">MVES_001572</name>
</gene>
<dbReference type="Proteomes" id="UP000232875">
    <property type="component" value="Unassembled WGS sequence"/>
</dbReference>
<evidence type="ECO:0000313" key="7">
    <source>
        <dbReference type="Proteomes" id="UP000232875"/>
    </source>
</evidence>
<dbReference type="GO" id="GO:0003887">
    <property type="term" value="F:DNA-directed DNA polymerase activity"/>
    <property type="evidence" value="ECO:0007669"/>
    <property type="project" value="TreeGrafter"/>
</dbReference>
<evidence type="ECO:0000256" key="1">
    <source>
        <dbReference type="ARBA" id="ARBA00004123"/>
    </source>
</evidence>